<dbReference type="Gene3D" id="3.40.50.150">
    <property type="entry name" value="Vaccinia Virus protein VP39"/>
    <property type="match status" value="1"/>
</dbReference>
<gene>
    <name evidence="2" type="ORF">SAMN05444165_0251</name>
</gene>
<keyword evidence="1" id="KW-0472">Membrane</keyword>
<dbReference type="OrthoDB" id="9782855at2"/>
<dbReference type="SUPFAM" id="SSF53335">
    <property type="entry name" value="S-adenosyl-L-methionine-dependent methyltransferases"/>
    <property type="match status" value="1"/>
</dbReference>
<organism evidence="2 3">
    <name type="scientific">Paraburkholderia phenazinium</name>
    <dbReference type="NCBI Taxonomy" id="60549"/>
    <lineage>
        <taxon>Bacteria</taxon>
        <taxon>Pseudomonadati</taxon>
        <taxon>Pseudomonadota</taxon>
        <taxon>Betaproteobacteria</taxon>
        <taxon>Burkholderiales</taxon>
        <taxon>Burkholderiaceae</taxon>
        <taxon>Paraburkholderia</taxon>
    </lineage>
</organism>
<dbReference type="Proteomes" id="UP000185151">
    <property type="component" value="Unassembled WGS sequence"/>
</dbReference>
<dbReference type="PANTHER" id="PTHR43832:SF1">
    <property type="entry name" value="S-ADENOSYL-L-METHIONINE-DEPENDENT METHYLTRANSFERASES SUPERFAMILY PROTEIN"/>
    <property type="match status" value="1"/>
</dbReference>
<feature type="transmembrane region" description="Helical" evidence="1">
    <location>
        <begin position="33"/>
        <end position="52"/>
    </location>
</feature>
<feature type="transmembrane region" description="Helical" evidence="1">
    <location>
        <begin position="187"/>
        <end position="209"/>
    </location>
</feature>
<feature type="transmembrane region" description="Helical" evidence="1">
    <location>
        <begin position="135"/>
        <end position="156"/>
    </location>
</feature>
<reference evidence="2 3" key="1">
    <citation type="submission" date="2016-11" db="EMBL/GenBank/DDBJ databases">
        <authorList>
            <person name="Jaros S."/>
            <person name="Januszkiewicz K."/>
            <person name="Wedrychowicz H."/>
        </authorList>
    </citation>
    <scope>NUCLEOTIDE SEQUENCE [LARGE SCALE GENOMIC DNA]</scope>
    <source>
        <strain evidence="2 3">GAS95</strain>
    </source>
</reference>
<dbReference type="Pfam" id="PF06966">
    <property type="entry name" value="DUF1295"/>
    <property type="match status" value="1"/>
</dbReference>
<dbReference type="PANTHER" id="PTHR43832">
    <property type="match status" value="1"/>
</dbReference>
<dbReference type="Gene3D" id="1.20.120.1630">
    <property type="match status" value="1"/>
</dbReference>
<accession>A0A1N6FKY1</accession>
<dbReference type="PROSITE" id="PS50244">
    <property type="entry name" value="S5A_REDUCTASE"/>
    <property type="match status" value="1"/>
</dbReference>
<dbReference type="InterPro" id="IPR010721">
    <property type="entry name" value="UstE-like"/>
</dbReference>
<feature type="transmembrane region" description="Helical" evidence="1">
    <location>
        <begin position="107"/>
        <end position="129"/>
    </location>
</feature>
<dbReference type="AlphaFoldDB" id="A0A1N6FKY1"/>
<name>A0A1N6FKY1_9BURK</name>
<dbReference type="InterPro" id="IPR029063">
    <property type="entry name" value="SAM-dependent_MTases_sf"/>
</dbReference>
<keyword evidence="1" id="KW-1133">Transmembrane helix</keyword>
<evidence type="ECO:0000313" key="2">
    <source>
        <dbReference type="EMBL" id="SIN95860.1"/>
    </source>
</evidence>
<dbReference type="CDD" id="cd02440">
    <property type="entry name" value="AdoMet_MTases"/>
    <property type="match status" value="1"/>
</dbReference>
<proteinExistence type="predicted"/>
<dbReference type="EMBL" id="FSRU01000001">
    <property type="protein sequence ID" value="SIN95860.1"/>
    <property type="molecule type" value="Genomic_DNA"/>
</dbReference>
<dbReference type="Pfam" id="PF02353">
    <property type="entry name" value="CMAS"/>
    <property type="match status" value="1"/>
</dbReference>
<keyword evidence="3" id="KW-1185">Reference proteome</keyword>
<protein>
    <submittedName>
        <fullName evidence="2">Cyclopropane-fatty-acyl-phospholipid synthase</fullName>
    </submittedName>
</protein>
<evidence type="ECO:0000256" key="1">
    <source>
        <dbReference type="SAM" id="Phobius"/>
    </source>
</evidence>
<sequence length="608" mass="68915">MPPIAAAVIALVGLVLVFGAVWAWQVKSENAGMVDPVWAYSLGAVAVLYAVLGTGDSPTRALAALGGLIWGARLGTHLWRRNFGQPEDARYRRFREEWGDAAPRRMFWFFQLQVAISMLLSVAFLVPSYRSSEPATGWILLAVAIWIVSVGGEGLADRQLRRFKNDPSNHGKVCREGLWRYSRHPNYFFECVHWVSYIALSIGSPWIWLTFLPPVLMAWLLLKLSGIPLLEASLAKTRAGYAEYMRTTNALIPWPPAAPGDGWLIRCCERGWLPDPLIRLGMRQLMGQRLRDEAIHNGELRAQRLNRLLDDLRSSPIAIETQAANTQHYEVPAAFFHAHLGPHLKYSCCLYPEGKETLAQAETAMLELYAARAELADGQRVLDLGCGWGSLSLWLAARYPNSRIVALSNSHGQRAFIEACAAERGLTNLKVVTGNIVDFEFSEAQLAGGFDRVVSIEMFEHMKNYGLLLAKIARWMRDDAKLFVHIFVHRTLAYHFQVEDGSDWMSKYFFTGGTMPSENLLLHFQDDLRMERQWWVSGTHYERTANQWLAALDAAKDRVMPLLVDTYGARDAAIWLQRWRMFYMAVAELFGYANGNEWGVGHYRFEKR</sequence>
<keyword evidence="1" id="KW-0812">Transmembrane</keyword>
<dbReference type="FunFam" id="3.40.50.150:FF:000554">
    <property type="entry name" value="Cation-transporting ATPase"/>
    <property type="match status" value="1"/>
</dbReference>
<evidence type="ECO:0000313" key="3">
    <source>
        <dbReference type="Proteomes" id="UP000185151"/>
    </source>
</evidence>